<gene>
    <name evidence="2" type="ORF">GCM10010508_21200</name>
</gene>
<keyword evidence="3" id="KW-1185">Reference proteome</keyword>
<protein>
    <submittedName>
        <fullName evidence="2">Uncharacterized protein</fullName>
    </submittedName>
</protein>
<proteinExistence type="predicted"/>
<dbReference type="EMBL" id="BMVF01000005">
    <property type="protein sequence ID" value="GHD87818.1"/>
    <property type="molecule type" value="Genomic_DNA"/>
</dbReference>
<dbReference type="AlphaFoldDB" id="A0A918Y2U5"/>
<feature type="compositionally biased region" description="Low complexity" evidence="1">
    <location>
        <begin position="28"/>
        <end position="45"/>
    </location>
</feature>
<comment type="caution">
    <text evidence="2">The sequence shown here is derived from an EMBL/GenBank/DDBJ whole genome shotgun (WGS) entry which is preliminary data.</text>
</comment>
<dbReference type="Proteomes" id="UP000608955">
    <property type="component" value="Unassembled WGS sequence"/>
</dbReference>
<reference evidence="2" key="2">
    <citation type="submission" date="2020-09" db="EMBL/GenBank/DDBJ databases">
        <authorList>
            <person name="Sun Q."/>
            <person name="Ohkuma M."/>
        </authorList>
    </citation>
    <scope>NUCLEOTIDE SEQUENCE</scope>
    <source>
        <strain evidence="2">JCM 4654</strain>
    </source>
</reference>
<reference evidence="2" key="1">
    <citation type="journal article" date="2014" name="Int. J. Syst. Evol. Microbiol.">
        <title>Complete genome sequence of Corynebacterium casei LMG S-19264T (=DSM 44701T), isolated from a smear-ripened cheese.</title>
        <authorList>
            <consortium name="US DOE Joint Genome Institute (JGI-PGF)"/>
            <person name="Walter F."/>
            <person name="Albersmeier A."/>
            <person name="Kalinowski J."/>
            <person name="Ruckert C."/>
        </authorList>
    </citation>
    <scope>NUCLEOTIDE SEQUENCE</scope>
    <source>
        <strain evidence="2">JCM 4654</strain>
    </source>
</reference>
<sequence length="69" mass="6888">MAASVGVPEPDRTREGAWDIGRTSVSEGPGTAAAAPAVGDGLEAAKVSRGPSPKRGRAVRGVRPFDCAG</sequence>
<evidence type="ECO:0000313" key="2">
    <source>
        <dbReference type="EMBL" id="GHD87818.1"/>
    </source>
</evidence>
<feature type="region of interest" description="Disordered" evidence="1">
    <location>
        <begin position="1"/>
        <end position="69"/>
    </location>
</feature>
<name>A0A918Y2U5_9ACTN</name>
<evidence type="ECO:0000313" key="3">
    <source>
        <dbReference type="Proteomes" id="UP000608955"/>
    </source>
</evidence>
<evidence type="ECO:0000256" key="1">
    <source>
        <dbReference type="SAM" id="MobiDB-lite"/>
    </source>
</evidence>
<accession>A0A918Y2U5</accession>
<organism evidence="2 3">
    <name type="scientific">Streptomyces naganishii JCM 4654</name>
    <dbReference type="NCBI Taxonomy" id="1306179"/>
    <lineage>
        <taxon>Bacteria</taxon>
        <taxon>Bacillati</taxon>
        <taxon>Actinomycetota</taxon>
        <taxon>Actinomycetes</taxon>
        <taxon>Kitasatosporales</taxon>
        <taxon>Streptomycetaceae</taxon>
        <taxon>Streptomyces</taxon>
    </lineage>
</organism>